<feature type="compositionally biased region" description="Polar residues" evidence="3">
    <location>
        <begin position="43"/>
        <end position="56"/>
    </location>
</feature>
<dbReference type="PANTHER" id="PTHR12406">
    <property type="entry name" value="CALCIUM-INDEPENDENT PHOSPHOLIPASE A2 IPLA2 -RELATED"/>
    <property type="match status" value="1"/>
</dbReference>
<comment type="caution">
    <text evidence="5">The sequence shown here is derived from an EMBL/GenBank/DDBJ whole genome shotgun (WGS) entry which is preliminary data.</text>
</comment>
<dbReference type="PROSITE" id="PS51635">
    <property type="entry name" value="PNPLA"/>
    <property type="match status" value="1"/>
</dbReference>
<dbReference type="InterPro" id="IPR002641">
    <property type="entry name" value="PNPLA_dom"/>
</dbReference>
<keyword evidence="2" id="KW-0442">Lipid degradation</keyword>
<comment type="caution">
    <text evidence="2">Lacks conserved residue(s) required for the propagation of feature annotation.</text>
</comment>
<evidence type="ECO:0000256" key="3">
    <source>
        <dbReference type="SAM" id="MobiDB-lite"/>
    </source>
</evidence>
<keyword evidence="6" id="KW-1185">Reference proteome</keyword>
<evidence type="ECO:0000313" key="6">
    <source>
        <dbReference type="Proteomes" id="UP001648503"/>
    </source>
</evidence>
<keyword evidence="2" id="KW-0378">Hydrolase</keyword>
<feature type="region of interest" description="Disordered" evidence="3">
    <location>
        <begin position="289"/>
        <end position="322"/>
    </location>
</feature>
<evidence type="ECO:0000256" key="2">
    <source>
        <dbReference type="PROSITE-ProRule" id="PRU01161"/>
    </source>
</evidence>
<dbReference type="Proteomes" id="UP001648503">
    <property type="component" value="Unassembled WGS sequence"/>
</dbReference>
<dbReference type="SUPFAM" id="SSF52151">
    <property type="entry name" value="FabD/lysophospholipase-like"/>
    <property type="match status" value="1"/>
</dbReference>
<feature type="compositionally biased region" description="Low complexity" evidence="3">
    <location>
        <begin position="29"/>
        <end position="38"/>
    </location>
</feature>
<evidence type="ECO:0000256" key="1">
    <source>
        <dbReference type="ARBA" id="ARBA00023098"/>
    </source>
</evidence>
<reference evidence="5 6" key="1">
    <citation type="submission" date="2021-02" db="EMBL/GenBank/DDBJ databases">
        <title>Variation within the Batrachochytrium salamandrivorans European outbreak.</title>
        <authorList>
            <person name="Kelly M."/>
            <person name="Pasmans F."/>
            <person name="Shea T.P."/>
            <person name="Munoz J.F."/>
            <person name="Carranza S."/>
            <person name="Cuomo C.A."/>
            <person name="Martel A."/>
        </authorList>
    </citation>
    <scope>NUCLEOTIDE SEQUENCE [LARGE SCALE GENOMIC DNA]</scope>
    <source>
        <strain evidence="5 6">AMFP18/2</strain>
    </source>
</reference>
<feature type="short sequence motif" description="DGA/G" evidence="2">
    <location>
        <begin position="553"/>
        <end position="555"/>
    </location>
</feature>
<dbReference type="EMBL" id="JAFCIX010000495">
    <property type="protein sequence ID" value="KAH6588682.1"/>
    <property type="molecule type" value="Genomic_DNA"/>
</dbReference>
<proteinExistence type="predicted"/>
<feature type="active site" description="Proton acceptor" evidence="2">
    <location>
        <position position="553"/>
    </location>
</feature>
<sequence length="634" mass="68154">MSVYSQHTETTPTKTVSSLVSSLQSSLPSPVSSTLLLPDSAPSEGSSGIPNGTSSMAKDAPAPSTSVLSVLPISPISPVSYHTPPMTGSRLPLLQPSSLQPPSSLASLSFVSVAAGSQLLARAMDIGRRLTAAPTHLHPLSIQNQSVPRATNTHEPLKSFMLSSPSAEKSLQANLTASLHSIYDDSDVDSDIDATTLLSADARSQVSGIISSASSSGRASFSTPWHQQGHAQTDCTGESVVIDLAASVAVRTMSVIGSVLHGMSDISEQIVVAVEPTIAYLVHVHTTRTISTESRSNTSQPSSTHSSNVPLPHEQHHSSLAPDTLARRMIDYRNGLLKTLFNMAERYPLLSPVVHSVLYKTPTQTLFTGASREALQSFHVSSRRPSSTSRVGNSPAESQLSFSFSGCSSLVFYEFGAASCLQDYIKDHLLEKCQFLGASHGAIVAATLALGLKVKMVSDIMKETYIESSNRLFGPISIMSEQLNLVLQRVLPGNISKAQGRLLVSLTEFPRMNNRISGKFDSREDLIDHLMASSYIPILYETPVKVHGVVCMDGGMYIPTPVLDKRTITVSPIIGAANISPSQTCFGDMKHTLGLQNASSIDEMFQIGYEDTRMWLRDQLHQGILTRLLFSRDP</sequence>
<keyword evidence="1 2" id="KW-0443">Lipid metabolism</keyword>
<accession>A0ABQ8F123</accession>
<organism evidence="5 6">
    <name type="scientific">Batrachochytrium salamandrivorans</name>
    <dbReference type="NCBI Taxonomy" id="1357716"/>
    <lineage>
        <taxon>Eukaryota</taxon>
        <taxon>Fungi</taxon>
        <taxon>Fungi incertae sedis</taxon>
        <taxon>Chytridiomycota</taxon>
        <taxon>Chytridiomycota incertae sedis</taxon>
        <taxon>Chytridiomycetes</taxon>
        <taxon>Rhizophydiales</taxon>
        <taxon>Rhizophydiales incertae sedis</taxon>
        <taxon>Batrachochytrium</taxon>
    </lineage>
</organism>
<feature type="region of interest" description="Disordered" evidence="3">
    <location>
        <begin position="29"/>
        <end position="62"/>
    </location>
</feature>
<feature type="short sequence motif" description="GXSXG" evidence="2">
    <location>
        <begin position="437"/>
        <end position="441"/>
    </location>
</feature>
<evidence type="ECO:0000313" key="5">
    <source>
        <dbReference type="EMBL" id="KAH6588682.1"/>
    </source>
</evidence>
<feature type="domain" description="PNPLA" evidence="4">
    <location>
        <begin position="402"/>
        <end position="566"/>
    </location>
</feature>
<dbReference type="Pfam" id="PF01734">
    <property type="entry name" value="Patatin"/>
    <property type="match status" value="1"/>
</dbReference>
<dbReference type="PANTHER" id="PTHR12406:SF7">
    <property type="entry name" value="PATATIN-LIKE PHOSPHOLIPASE DOMAIN-CONTAINING PROTEIN 4"/>
    <property type="match status" value="1"/>
</dbReference>
<gene>
    <name evidence="5" type="ORF">BASA50_010552</name>
</gene>
<protein>
    <recommendedName>
        <fullName evidence="4">PNPLA domain-containing protein</fullName>
    </recommendedName>
</protein>
<feature type="compositionally biased region" description="Low complexity" evidence="3">
    <location>
        <begin position="291"/>
        <end position="307"/>
    </location>
</feature>
<dbReference type="Gene3D" id="3.40.1090.10">
    <property type="entry name" value="Cytosolic phospholipase A2 catalytic domain"/>
    <property type="match status" value="1"/>
</dbReference>
<name>A0ABQ8F123_9FUNG</name>
<dbReference type="InterPro" id="IPR016035">
    <property type="entry name" value="Acyl_Trfase/lysoPLipase"/>
</dbReference>
<feature type="active site" description="Nucleophile" evidence="2">
    <location>
        <position position="439"/>
    </location>
</feature>
<evidence type="ECO:0000259" key="4">
    <source>
        <dbReference type="PROSITE" id="PS51635"/>
    </source>
</evidence>
<dbReference type="InterPro" id="IPR033562">
    <property type="entry name" value="PLPL"/>
</dbReference>